<keyword evidence="3" id="KW-1185">Reference proteome</keyword>
<organism evidence="2 3">
    <name type="scientific">Microdochium bolleyi</name>
    <dbReference type="NCBI Taxonomy" id="196109"/>
    <lineage>
        <taxon>Eukaryota</taxon>
        <taxon>Fungi</taxon>
        <taxon>Dikarya</taxon>
        <taxon>Ascomycota</taxon>
        <taxon>Pezizomycotina</taxon>
        <taxon>Sordariomycetes</taxon>
        <taxon>Xylariomycetidae</taxon>
        <taxon>Xylariales</taxon>
        <taxon>Microdochiaceae</taxon>
        <taxon>Microdochium</taxon>
    </lineage>
</organism>
<reference evidence="3" key="1">
    <citation type="submission" date="2016-02" db="EMBL/GenBank/DDBJ databases">
        <title>Draft genome sequence of Microdochium bolleyi, a fungal endophyte of beachgrass.</title>
        <authorList>
            <consortium name="DOE Joint Genome Institute"/>
            <person name="David A.S."/>
            <person name="May G."/>
            <person name="Haridas S."/>
            <person name="Lim J."/>
            <person name="Wang M."/>
            <person name="Labutti K."/>
            <person name="Lipzen A."/>
            <person name="Barry K."/>
            <person name="Grigoriev I.V."/>
        </authorList>
    </citation>
    <scope>NUCLEOTIDE SEQUENCE [LARGE SCALE GENOMIC DNA]</scope>
    <source>
        <strain evidence="3">J235TASD1</strain>
    </source>
</reference>
<name>A0A136IYT1_9PEZI</name>
<dbReference type="Proteomes" id="UP000070501">
    <property type="component" value="Unassembled WGS sequence"/>
</dbReference>
<dbReference type="AlphaFoldDB" id="A0A136IYT1"/>
<evidence type="ECO:0000313" key="3">
    <source>
        <dbReference type="Proteomes" id="UP000070501"/>
    </source>
</evidence>
<sequence length="329" mass="35511">MVSEFIVGTGTVGGDNGRIFSETRFDGNENRSLVKYLEVWTTKDCLAGILVEYTDGYRARNGNLWGEMKSITLAPGETITSLGLYDNGNKTRCGGLRLTTSRNQTLSHTAGSNFKEHSQTCHSGLMAGIYGKADVDIDRLGFYFLKDIANLSITIEDKDWIDSPVGTDKSISSATLAVAEYGNSGPADTTYSFSGEKTITNSRTFTQSSTSTWGLNVQISASIFEIGIKGEASWSLSKMTSNATTFTESSTVGTTISGTLKPGIAIKCATLCEFGALDIKYKSHVVVAFKDGQRLEFTEPGVFKNALYANARTVVSRVNEAKGEAEESR</sequence>
<dbReference type="Gene3D" id="2.170.15.10">
    <property type="entry name" value="Proaerolysin, chain A, domain 3"/>
    <property type="match status" value="1"/>
</dbReference>
<dbReference type="EMBL" id="KQ964254">
    <property type="protein sequence ID" value="KXJ89916.1"/>
    <property type="molecule type" value="Genomic_DNA"/>
</dbReference>
<dbReference type="Pfam" id="PF01419">
    <property type="entry name" value="Jacalin"/>
    <property type="match status" value="1"/>
</dbReference>
<gene>
    <name evidence="2" type="ORF">Micbo1qcDRAFT_177101</name>
</gene>
<dbReference type="InterPro" id="IPR036404">
    <property type="entry name" value="Jacalin-like_lectin_dom_sf"/>
</dbReference>
<dbReference type="CDD" id="cd20231">
    <property type="entry name" value="PFM_jacalin-like"/>
    <property type="match status" value="1"/>
</dbReference>
<dbReference type="InParanoid" id="A0A136IYT1"/>
<proteinExistence type="predicted"/>
<dbReference type="SUPFAM" id="SSF56973">
    <property type="entry name" value="Aerolisin/ETX pore-forming domain"/>
    <property type="match status" value="1"/>
</dbReference>
<evidence type="ECO:0000259" key="1">
    <source>
        <dbReference type="PROSITE" id="PS51752"/>
    </source>
</evidence>
<dbReference type="PROSITE" id="PS51752">
    <property type="entry name" value="JACALIN_LECTIN"/>
    <property type="match status" value="1"/>
</dbReference>
<dbReference type="InterPro" id="IPR001229">
    <property type="entry name" value="Jacalin-like_lectin_dom"/>
</dbReference>
<dbReference type="Gene3D" id="2.100.10.30">
    <property type="entry name" value="Jacalin-like lectin domain"/>
    <property type="match status" value="1"/>
</dbReference>
<evidence type="ECO:0000313" key="2">
    <source>
        <dbReference type="EMBL" id="KXJ89916.1"/>
    </source>
</evidence>
<dbReference type="SUPFAM" id="SSF51101">
    <property type="entry name" value="Mannose-binding lectins"/>
    <property type="match status" value="1"/>
</dbReference>
<feature type="domain" description="Jacalin-type lectin" evidence="1">
    <location>
        <begin position="6"/>
        <end position="146"/>
    </location>
</feature>
<accession>A0A136IYT1</accession>
<protein>
    <recommendedName>
        <fullName evidence="1">Jacalin-type lectin domain-containing protein</fullName>
    </recommendedName>
</protein>
<dbReference type="OrthoDB" id="4758433at2759"/>